<comment type="subcellular location">
    <subcellularLocation>
        <location evidence="1">Cytoplasm</location>
    </subcellularLocation>
</comment>
<dbReference type="Proteomes" id="UP000503462">
    <property type="component" value="Chromosome 2"/>
</dbReference>
<dbReference type="InterPro" id="IPR004861">
    <property type="entry name" value="Siw14-like"/>
</dbReference>
<evidence type="ECO:0000313" key="4">
    <source>
        <dbReference type="EMBL" id="QIW97468.1"/>
    </source>
</evidence>
<dbReference type="InterPro" id="IPR029021">
    <property type="entry name" value="Prot-tyrosine_phosphatase-like"/>
</dbReference>
<dbReference type="OrthoDB" id="6375174at2759"/>
<dbReference type="EMBL" id="CP051140">
    <property type="protein sequence ID" value="QIW97468.1"/>
    <property type="molecule type" value="Genomic_DNA"/>
</dbReference>
<accession>A0A6H0XS67</accession>
<dbReference type="GO" id="GO:0052840">
    <property type="term" value="F:inositol diphosphate tetrakisphosphate diphosphatase activity"/>
    <property type="evidence" value="ECO:0007669"/>
    <property type="project" value="TreeGrafter"/>
</dbReference>
<name>A0A6H0XS67_9PEZI</name>
<evidence type="ECO:0008006" key="6">
    <source>
        <dbReference type="Google" id="ProtNLM"/>
    </source>
</evidence>
<keyword evidence="2" id="KW-0963">Cytoplasm</keyword>
<dbReference type="InterPro" id="IPR016130">
    <property type="entry name" value="Tyr_Pase_AS"/>
</dbReference>
<proteinExistence type="predicted"/>
<dbReference type="GO" id="GO:0005737">
    <property type="term" value="C:cytoplasm"/>
    <property type="evidence" value="ECO:0007669"/>
    <property type="project" value="UniProtKB-SubCell"/>
</dbReference>
<evidence type="ECO:0000256" key="3">
    <source>
        <dbReference type="ARBA" id="ARBA00022801"/>
    </source>
</evidence>
<reference evidence="4 5" key="1">
    <citation type="journal article" date="2016" name="Sci. Rep.">
        <title>Peltaster fructicola genome reveals evolution from an invasive phytopathogen to an ectophytic parasite.</title>
        <authorList>
            <person name="Xu C."/>
            <person name="Chen H."/>
            <person name="Gleason M.L."/>
            <person name="Xu J.R."/>
            <person name="Liu H."/>
            <person name="Zhang R."/>
            <person name="Sun G."/>
        </authorList>
    </citation>
    <scope>NUCLEOTIDE SEQUENCE [LARGE SCALE GENOMIC DNA]</scope>
    <source>
        <strain evidence="4 5">LNHT1506</strain>
    </source>
</reference>
<keyword evidence="3" id="KW-0378">Hydrolase</keyword>
<evidence type="ECO:0000256" key="1">
    <source>
        <dbReference type="ARBA" id="ARBA00004496"/>
    </source>
</evidence>
<dbReference type="GO" id="GO:0016791">
    <property type="term" value="F:phosphatase activity"/>
    <property type="evidence" value="ECO:0007669"/>
    <property type="project" value="TreeGrafter"/>
</dbReference>
<keyword evidence="5" id="KW-1185">Reference proteome</keyword>
<dbReference type="PANTHER" id="PTHR31126:SF48">
    <property type="entry name" value="INOSITOL PHOSPHATASE SIW14"/>
    <property type="match status" value="1"/>
</dbReference>
<dbReference type="Pfam" id="PF03162">
    <property type="entry name" value="Y_phosphatase2"/>
    <property type="match status" value="1"/>
</dbReference>
<organism evidence="4 5">
    <name type="scientific">Peltaster fructicola</name>
    <dbReference type="NCBI Taxonomy" id="286661"/>
    <lineage>
        <taxon>Eukaryota</taxon>
        <taxon>Fungi</taxon>
        <taxon>Dikarya</taxon>
        <taxon>Ascomycota</taxon>
        <taxon>Pezizomycotina</taxon>
        <taxon>Dothideomycetes</taxon>
        <taxon>Dothideomycetes incertae sedis</taxon>
        <taxon>Peltaster</taxon>
    </lineage>
</organism>
<protein>
    <recommendedName>
        <fullName evidence="6">Tyrosine specific protein phosphatases domain-containing protein</fullName>
    </recommendedName>
</protein>
<dbReference type="PROSITE" id="PS00383">
    <property type="entry name" value="TYR_PHOSPHATASE_1"/>
    <property type="match status" value="1"/>
</dbReference>
<dbReference type="AlphaFoldDB" id="A0A6H0XS67"/>
<gene>
    <name evidence="4" type="ORF">AMS68_002986</name>
</gene>
<sequence>MACNVILASGMGSRRMLPPSRLNPFVPPPNFGAVKDGLIFRSAFPQPRNLSFMSDMNLKTILCLVDTENSQESTDFIASGNIKRLRIDVAANKDGNVKSTMESIYEALLIVMDVTNYPLLIHCNQGKHRTGCVIACLRRMQNWPIKDILEEYEAYAIPKARDGDKKLITEIFDTEAMLDYVKNNVVFEHRPSLMQLFRSDLVSVTTLVNILASTDGVSQEHESLKSNTSKADSGIELGTIVEEDVVDPPVRIVEAVEVSVEECGPMSP</sequence>
<dbReference type="SUPFAM" id="SSF52799">
    <property type="entry name" value="(Phosphotyrosine protein) phosphatases II"/>
    <property type="match status" value="1"/>
</dbReference>
<dbReference type="FunFam" id="3.90.190.10:FF:000035">
    <property type="entry name" value="Tyrosine phosphatase, putative"/>
    <property type="match status" value="1"/>
</dbReference>
<evidence type="ECO:0000256" key="2">
    <source>
        <dbReference type="ARBA" id="ARBA00022490"/>
    </source>
</evidence>
<dbReference type="PANTHER" id="PTHR31126">
    <property type="entry name" value="TYROSINE-PROTEIN PHOSPHATASE"/>
    <property type="match status" value="1"/>
</dbReference>
<evidence type="ECO:0000313" key="5">
    <source>
        <dbReference type="Proteomes" id="UP000503462"/>
    </source>
</evidence>
<dbReference type="Gene3D" id="3.90.190.10">
    <property type="entry name" value="Protein tyrosine phosphatase superfamily"/>
    <property type="match status" value="1"/>
</dbReference>